<dbReference type="SMART" id="SM00834">
    <property type="entry name" value="CxxC_CXXC_SSSS"/>
    <property type="match status" value="1"/>
</dbReference>
<dbReference type="AlphaFoldDB" id="A0A562I1R2"/>
<dbReference type="PANTHER" id="PTHR34404:SF2">
    <property type="entry name" value="CONSERVED SERINE RICH PROTEIN"/>
    <property type="match status" value="1"/>
</dbReference>
<evidence type="ECO:0000313" key="2">
    <source>
        <dbReference type="EMBL" id="TWH64756.1"/>
    </source>
</evidence>
<sequence length="89" mass="9320">MPIYEYQCTACGHQLEAIQKFSDAPLVDCPNCTAPELKKLLSVPGFRLKGGGWYETDFKTGSKKNLASSDNAPACAGGCAKASACSAAD</sequence>
<dbReference type="EMBL" id="VLKG01000007">
    <property type="protein sequence ID" value="TWH64756.1"/>
    <property type="molecule type" value="Genomic_DNA"/>
</dbReference>
<dbReference type="OrthoDB" id="9813321at2"/>
<keyword evidence="3" id="KW-1185">Reference proteome</keyword>
<feature type="domain" description="Putative regulatory protein FmdB zinc ribbon" evidence="1">
    <location>
        <begin position="1"/>
        <end position="42"/>
    </location>
</feature>
<accession>A0A562I1R2</accession>
<dbReference type="Proteomes" id="UP000319627">
    <property type="component" value="Unassembled WGS sequence"/>
</dbReference>
<gene>
    <name evidence="2" type="ORF">LX59_02103</name>
</gene>
<evidence type="ECO:0000259" key="1">
    <source>
        <dbReference type="SMART" id="SM00834"/>
    </source>
</evidence>
<dbReference type="Pfam" id="PF09723">
    <property type="entry name" value="Zn_ribbon_8"/>
    <property type="match status" value="1"/>
</dbReference>
<dbReference type="NCBIfam" id="TIGR02605">
    <property type="entry name" value="CxxC_CxxC_SSSS"/>
    <property type="match status" value="1"/>
</dbReference>
<proteinExistence type="predicted"/>
<name>A0A562I1R2_9GAMM</name>
<reference evidence="2 3" key="1">
    <citation type="submission" date="2019-07" db="EMBL/GenBank/DDBJ databases">
        <title>Genomic Encyclopedia of Type Strains, Phase I: the one thousand microbial genomes (KMG-I) project.</title>
        <authorList>
            <person name="Kyrpides N."/>
        </authorList>
    </citation>
    <scope>NUCLEOTIDE SEQUENCE [LARGE SCALE GENOMIC DNA]</scope>
    <source>
        <strain evidence="2 3">DSM 375</strain>
    </source>
</reference>
<dbReference type="InterPro" id="IPR013429">
    <property type="entry name" value="Regulatory_FmdB_Zinc_ribbon"/>
</dbReference>
<dbReference type="PANTHER" id="PTHR34404">
    <property type="entry name" value="REGULATORY PROTEIN, FMDB FAMILY"/>
    <property type="match status" value="1"/>
</dbReference>
<protein>
    <submittedName>
        <fullName evidence="2">Putative FmdB family regulatory protein</fullName>
    </submittedName>
</protein>
<evidence type="ECO:0000313" key="3">
    <source>
        <dbReference type="Proteomes" id="UP000319627"/>
    </source>
</evidence>
<dbReference type="RefSeq" id="WP_144571803.1">
    <property type="nucleotide sequence ID" value="NZ_VLKG01000007.1"/>
</dbReference>
<organism evidence="2 3">
    <name type="scientific">Azomonas agilis</name>
    <dbReference type="NCBI Taxonomy" id="116849"/>
    <lineage>
        <taxon>Bacteria</taxon>
        <taxon>Pseudomonadati</taxon>
        <taxon>Pseudomonadota</taxon>
        <taxon>Gammaproteobacteria</taxon>
        <taxon>Pseudomonadales</taxon>
        <taxon>Pseudomonadaceae</taxon>
        <taxon>Azomonas</taxon>
    </lineage>
</organism>
<comment type="caution">
    <text evidence="2">The sequence shown here is derived from an EMBL/GenBank/DDBJ whole genome shotgun (WGS) entry which is preliminary data.</text>
</comment>